<keyword evidence="6" id="KW-1185">Reference proteome</keyword>
<dbReference type="PANTHER" id="PTHR43464:SF19">
    <property type="entry name" value="UBIQUINONE BIOSYNTHESIS O-METHYLTRANSFERASE, MITOCHONDRIAL"/>
    <property type="match status" value="1"/>
</dbReference>
<evidence type="ECO:0000313" key="5">
    <source>
        <dbReference type="EMBL" id="MDQ0424488.1"/>
    </source>
</evidence>
<dbReference type="Pfam" id="PF13649">
    <property type="entry name" value="Methyltransf_25"/>
    <property type="match status" value="1"/>
</dbReference>
<organism evidence="5 6">
    <name type="scientific">Cellulomonas iranensis</name>
    <dbReference type="NCBI Taxonomy" id="76862"/>
    <lineage>
        <taxon>Bacteria</taxon>
        <taxon>Bacillati</taxon>
        <taxon>Actinomycetota</taxon>
        <taxon>Actinomycetes</taxon>
        <taxon>Micrococcales</taxon>
        <taxon>Cellulomonadaceae</taxon>
        <taxon>Cellulomonas</taxon>
    </lineage>
</organism>
<dbReference type="EMBL" id="JAUSVM010000001">
    <property type="protein sequence ID" value="MDQ0424488.1"/>
    <property type="molecule type" value="Genomic_DNA"/>
</dbReference>
<evidence type="ECO:0000313" key="6">
    <source>
        <dbReference type="Proteomes" id="UP001240250"/>
    </source>
</evidence>
<dbReference type="GO" id="GO:0032259">
    <property type="term" value="P:methylation"/>
    <property type="evidence" value="ECO:0007669"/>
    <property type="project" value="UniProtKB-KW"/>
</dbReference>
<feature type="domain" description="Methyltransferase" evidence="4">
    <location>
        <begin position="67"/>
        <end position="162"/>
    </location>
</feature>
<protein>
    <submittedName>
        <fullName evidence="5">SAM-dependent methyltransferase</fullName>
    </submittedName>
</protein>
<reference evidence="5 6" key="1">
    <citation type="submission" date="2023-07" db="EMBL/GenBank/DDBJ databases">
        <title>Sequencing the genomes of 1000 actinobacteria strains.</title>
        <authorList>
            <person name="Klenk H.-P."/>
        </authorList>
    </citation>
    <scope>NUCLEOTIDE SEQUENCE [LARGE SCALE GENOMIC DNA]</scope>
    <source>
        <strain evidence="5 6">DSM 14785</strain>
    </source>
</reference>
<keyword evidence="2" id="KW-0808">Transferase</keyword>
<sequence length="276" mass="29657">MTTPARPTPFCAYTAPALWDDPHVSAQMLAAHLDPLSPLASRPHAFVDRSAAWLVPALGLSPGDRLLDLGCGPGLYAERVARAGVRVLGVDVASRSLAHARAVARRDDLPVELRHGSYLDPGTDLGDGHDAAILVFEDYSVLSPDQRATLLARVHGALRPGGRLLLDVTSAARFATVREGSTTAPGLMGGFWSAEPYDGTHETFTYPGLRLVLDRYTIRTARTTRVFWNWMQCLTPHEVGDELRAAGFVAHDVLGDVAGAPHDPTSPTFAVLARRA</sequence>
<keyword evidence="3" id="KW-0949">S-adenosyl-L-methionine</keyword>
<gene>
    <name evidence="5" type="ORF">JO380_000869</name>
</gene>
<dbReference type="RefSeq" id="WP_070319696.1">
    <property type="nucleotide sequence ID" value="NZ_JAUSVM010000001.1"/>
</dbReference>
<name>A0ABU0GGM3_9CELL</name>
<evidence type="ECO:0000256" key="3">
    <source>
        <dbReference type="ARBA" id="ARBA00022691"/>
    </source>
</evidence>
<proteinExistence type="predicted"/>
<evidence type="ECO:0000256" key="2">
    <source>
        <dbReference type="ARBA" id="ARBA00022679"/>
    </source>
</evidence>
<dbReference type="PANTHER" id="PTHR43464">
    <property type="entry name" value="METHYLTRANSFERASE"/>
    <property type="match status" value="1"/>
</dbReference>
<keyword evidence="1 5" id="KW-0489">Methyltransferase</keyword>
<dbReference type="Proteomes" id="UP001240250">
    <property type="component" value="Unassembled WGS sequence"/>
</dbReference>
<evidence type="ECO:0000256" key="1">
    <source>
        <dbReference type="ARBA" id="ARBA00022603"/>
    </source>
</evidence>
<evidence type="ECO:0000259" key="4">
    <source>
        <dbReference type="Pfam" id="PF13649"/>
    </source>
</evidence>
<dbReference type="CDD" id="cd02440">
    <property type="entry name" value="AdoMet_MTases"/>
    <property type="match status" value="1"/>
</dbReference>
<dbReference type="SUPFAM" id="SSF53335">
    <property type="entry name" value="S-adenosyl-L-methionine-dependent methyltransferases"/>
    <property type="match status" value="1"/>
</dbReference>
<dbReference type="InterPro" id="IPR041698">
    <property type="entry name" value="Methyltransf_25"/>
</dbReference>
<accession>A0ABU0GGM3</accession>
<dbReference type="GO" id="GO:0008168">
    <property type="term" value="F:methyltransferase activity"/>
    <property type="evidence" value="ECO:0007669"/>
    <property type="project" value="UniProtKB-KW"/>
</dbReference>
<dbReference type="InterPro" id="IPR029063">
    <property type="entry name" value="SAM-dependent_MTases_sf"/>
</dbReference>
<comment type="caution">
    <text evidence="5">The sequence shown here is derived from an EMBL/GenBank/DDBJ whole genome shotgun (WGS) entry which is preliminary data.</text>
</comment>
<dbReference type="Gene3D" id="3.40.50.150">
    <property type="entry name" value="Vaccinia Virus protein VP39"/>
    <property type="match status" value="1"/>
</dbReference>